<dbReference type="Proteomes" id="UP000604046">
    <property type="component" value="Unassembled WGS sequence"/>
</dbReference>
<protein>
    <submittedName>
        <fullName evidence="1">Uncharacterized protein</fullName>
    </submittedName>
</protein>
<evidence type="ECO:0000313" key="1">
    <source>
        <dbReference type="EMBL" id="CAE7248247.1"/>
    </source>
</evidence>
<gene>
    <name evidence="1" type="ORF">SNAT2548_LOCUS11995</name>
</gene>
<name>A0A812LNC7_9DINO</name>
<organism evidence="1 2">
    <name type="scientific">Symbiodinium natans</name>
    <dbReference type="NCBI Taxonomy" id="878477"/>
    <lineage>
        <taxon>Eukaryota</taxon>
        <taxon>Sar</taxon>
        <taxon>Alveolata</taxon>
        <taxon>Dinophyceae</taxon>
        <taxon>Suessiales</taxon>
        <taxon>Symbiodiniaceae</taxon>
        <taxon>Symbiodinium</taxon>
    </lineage>
</organism>
<keyword evidence="2" id="KW-1185">Reference proteome</keyword>
<reference evidence="1" key="1">
    <citation type="submission" date="2021-02" db="EMBL/GenBank/DDBJ databases">
        <authorList>
            <person name="Dougan E. K."/>
            <person name="Rhodes N."/>
            <person name="Thang M."/>
            <person name="Chan C."/>
        </authorList>
    </citation>
    <scope>NUCLEOTIDE SEQUENCE</scope>
</reference>
<sequence length="73" mass="8232">MATPLLHRLGIWDGVSPERLLAKCDAPVVFLVSADEPEDYESGGSYFQVNSEKFRRSTECAPFKTMRSGFARY</sequence>
<proteinExistence type="predicted"/>
<comment type="caution">
    <text evidence="1">The sequence shown here is derived from an EMBL/GenBank/DDBJ whole genome shotgun (WGS) entry which is preliminary data.</text>
</comment>
<dbReference type="OrthoDB" id="10019231at2759"/>
<accession>A0A812LNC7</accession>
<evidence type="ECO:0000313" key="2">
    <source>
        <dbReference type="Proteomes" id="UP000604046"/>
    </source>
</evidence>
<dbReference type="EMBL" id="CAJNDS010001113">
    <property type="protein sequence ID" value="CAE7248247.1"/>
    <property type="molecule type" value="Genomic_DNA"/>
</dbReference>
<dbReference type="AlphaFoldDB" id="A0A812LNC7"/>